<dbReference type="KEGG" id="dgr:6557633"/>
<keyword evidence="9" id="KW-0472">Membrane</keyword>
<dbReference type="InterPro" id="IPR001054">
    <property type="entry name" value="A/G_cyclase"/>
</dbReference>
<dbReference type="GO" id="GO:0045931">
    <property type="term" value="P:positive regulation of mitotic cell cycle"/>
    <property type="evidence" value="ECO:0007669"/>
    <property type="project" value="EnsemblMetazoa"/>
</dbReference>
<dbReference type="InterPro" id="IPR029787">
    <property type="entry name" value="Nucleotide_cyclase"/>
</dbReference>
<dbReference type="InterPro" id="IPR000719">
    <property type="entry name" value="Prot_kinase_dom"/>
</dbReference>
<evidence type="ECO:0000256" key="10">
    <source>
        <dbReference type="ARBA" id="ARBA00023170"/>
    </source>
</evidence>
<dbReference type="InterPro" id="IPR028082">
    <property type="entry name" value="Peripla_BP_I"/>
</dbReference>
<dbReference type="PROSITE" id="PS00452">
    <property type="entry name" value="GUANYLATE_CYCLASE_1"/>
    <property type="match status" value="1"/>
</dbReference>
<dbReference type="Proteomes" id="UP000001070">
    <property type="component" value="Unassembled WGS sequence"/>
</dbReference>
<dbReference type="GO" id="GO:0007030">
    <property type="term" value="P:Golgi organization"/>
    <property type="evidence" value="ECO:0007669"/>
    <property type="project" value="EnsemblMetazoa"/>
</dbReference>
<dbReference type="Pfam" id="PF07714">
    <property type="entry name" value="PK_Tyr_Ser-Thr"/>
    <property type="match status" value="1"/>
</dbReference>
<dbReference type="InterPro" id="IPR001828">
    <property type="entry name" value="ANF_lig-bd_rcpt"/>
</dbReference>
<feature type="domain" description="Guanylate cyclase" evidence="18">
    <location>
        <begin position="909"/>
        <end position="1039"/>
    </location>
</feature>
<dbReference type="GO" id="GO:0005525">
    <property type="term" value="F:GTP binding"/>
    <property type="evidence" value="ECO:0007669"/>
    <property type="project" value="UniProtKB-KW"/>
</dbReference>
<dbReference type="PhylomeDB" id="B4J2Z9"/>
<dbReference type="FunFam" id="3.30.70.1230:FF:000004">
    <property type="entry name" value="Guanylate cyclase"/>
    <property type="match status" value="1"/>
</dbReference>
<evidence type="ECO:0000256" key="9">
    <source>
        <dbReference type="ARBA" id="ARBA00023136"/>
    </source>
</evidence>
<dbReference type="GO" id="GO:0004383">
    <property type="term" value="F:guanylate cyclase activity"/>
    <property type="evidence" value="ECO:0007669"/>
    <property type="project" value="UniProtKB-EC"/>
</dbReference>
<evidence type="ECO:0000256" key="4">
    <source>
        <dbReference type="ARBA" id="ARBA00022692"/>
    </source>
</evidence>
<dbReference type="SMR" id="B4J2Z9"/>
<evidence type="ECO:0000259" key="17">
    <source>
        <dbReference type="PROSITE" id="PS50011"/>
    </source>
</evidence>
<evidence type="ECO:0000256" key="12">
    <source>
        <dbReference type="ARBA" id="ARBA00023239"/>
    </source>
</evidence>
<dbReference type="PANTHER" id="PTHR11920">
    <property type="entry name" value="GUANYLYL CYCLASE"/>
    <property type="match status" value="1"/>
</dbReference>
<dbReference type="CDD" id="cd07302">
    <property type="entry name" value="CHD"/>
    <property type="match status" value="1"/>
</dbReference>
<dbReference type="GO" id="GO:0004016">
    <property type="term" value="F:adenylate cyclase activity"/>
    <property type="evidence" value="ECO:0007669"/>
    <property type="project" value="TreeGrafter"/>
</dbReference>
<gene>
    <name evidence="19" type="primary">Dgri\GH14819</name>
    <name evidence="19" type="ORF">Dgri_GH14819</name>
</gene>
<keyword evidence="4" id="KW-0812">Transmembrane</keyword>
<keyword evidence="11" id="KW-0325">Glycoprotein</keyword>
<protein>
    <recommendedName>
        <fullName evidence="3 15">Guanylate cyclase</fullName>
        <ecNumber evidence="3 15">4.6.1.2</ecNumber>
    </recommendedName>
</protein>
<dbReference type="HOGENOM" id="CLU_001072_1_2_1"/>
<keyword evidence="20" id="KW-1185">Reference proteome</keyword>
<dbReference type="eggNOG" id="KOG1023">
    <property type="taxonomic scope" value="Eukaryota"/>
</dbReference>
<dbReference type="GO" id="GO:0007168">
    <property type="term" value="P:receptor guanylyl cyclase signaling pathway"/>
    <property type="evidence" value="ECO:0007669"/>
    <property type="project" value="TreeGrafter"/>
</dbReference>
<dbReference type="OMA" id="FRYSMIY"/>
<dbReference type="SUPFAM" id="SSF55073">
    <property type="entry name" value="Nucleotide cyclase"/>
    <property type="match status" value="1"/>
</dbReference>
<keyword evidence="7" id="KW-1133">Transmembrane helix</keyword>
<dbReference type="EMBL" id="CH916366">
    <property type="protein sequence ID" value="EDV97169.1"/>
    <property type="molecule type" value="Genomic_DNA"/>
</dbReference>
<keyword evidence="13 15" id="KW-0141">cGMP biosynthesis</keyword>
<keyword evidence="10" id="KW-0675">Receptor</keyword>
<dbReference type="CDD" id="cd14042">
    <property type="entry name" value="PK_GC-A_B"/>
    <property type="match status" value="1"/>
</dbReference>
<dbReference type="InterPro" id="IPR001245">
    <property type="entry name" value="Ser-Thr/Tyr_kinase_cat_dom"/>
</dbReference>
<dbReference type="GO" id="GO:0004672">
    <property type="term" value="F:protein kinase activity"/>
    <property type="evidence" value="ECO:0007669"/>
    <property type="project" value="InterPro"/>
</dbReference>
<dbReference type="GO" id="GO:0005886">
    <property type="term" value="C:plasma membrane"/>
    <property type="evidence" value="ECO:0007669"/>
    <property type="project" value="TreeGrafter"/>
</dbReference>
<dbReference type="EC" id="4.6.1.2" evidence="3 15"/>
<evidence type="ECO:0000256" key="8">
    <source>
        <dbReference type="ARBA" id="ARBA00023134"/>
    </source>
</evidence>
<evidence type="ECO:0000313" key="20">
    <source>
        <dbReference type="Proteomes" id="UP000001070"/>
    </source>
</evidence>
<evidence type="ECO:0000259" key="18">
    <source>
        <dbReference type="PROSITE" id="PS50125"/>
    </source>
</evidence>
<dbReference type="InParanoid" id="B4J2Z9"/>
<dbReference type="SMART" id="SM00044">
    <property type="entry name" value="CYCc"/>
    <property type="match status" value="1"/>
</dbReference>
<organism evidence="20">
    <name type="scientific">Drosophila grimshawi</name>
    <name type="common">Hawaiian fruit fly</name>
    <name type="synonym">Idiomyia grimshawi</name>
    <dbReference type="NCBI Taxonomy" id="7222"/>
    <lineage>
        <taxon>Eukaryota</taxon>
        <taxon>Metazoa</taxon>
        <taxon>Ecdysozoa</taxon>
        <taxon>Arthropoda</taxon>
        <taxon>Hexapoda</taxon>
        <taxon>Insecta</taxon>
        <taxon>Pterygota</taxon>
        <taxon>Neoptera</taxon>
        <taxon>Endopterygota</taxon>
        <taxon>Diptera</taxon>
        <taxon>Brachycera</taxon>
        <taxon>Muscomorpha</taxon>
        <taxon>Ephydroidea</taxon>
        <taxon>Drosophilidae</taxon>
        <taxon>Drosophila</taxon>
        <taxon>Hawaiian Drosophila</taxon>
    </lineage>
</organism>
<dbReference type="GO" id="GO:0008284">
    <property type="term" value="P:positive regulation of cell population proliferation"/>
    <property type="evidence" value="ECO:0007669"/>
    <property type="project" value="EnsemblMetazoa"/>
</dbReference>
<keyword evidence="6" id="KW-0547">Nucleotide-binding</keyword>
<evidence type="ECO:0000256" key="5">
    <source>
        <dbReference type="ARBA" id="ARBA00022729"/>
    </source>
</evidence>
<dbReference type="PANTHER" id="PTHR11920:SF335">
    <property type="entry name" value="GUANYLATE CYCLASE"/>
    <property type="match status" value="1"/>
</dbReference>
<dbReference type="Gene3D" id="1.10.510.10">
    <property type="entry name" value="Transferase(Phosphotransferase) domain 1"/>
    <property type="match status" value="1"/>
</dbReference>
<dbReference type="Pfam" id="PF00211">
    <property type="entry name" value="Guanylate_cyc"/>
    <property type="match status" value="1"/>
</dbReference>
<dbReference type="Gene3D" id="3.40.50.2300">
    <property type="match status" value="2"/>
</dbReference>
<comment type="similarity">
    <text evidence="14">Belongs to the adenylyl cyclase class-4/guanylyl cyclase family.</text>
</comment>
<feature type="domain" description="Protein kinase" evidence="17">
    <location>
        <begin position="521"/>
        <end position="838"/>
    </location>
</feature>
<accession>B4J2Z9</accession>
<keyword evidence="8" id="KW-0342">GTP-binding</keyword>
<evidence type="ECO:0000256" key="1">
    <source>
        <dbReference type="ARBA" id="ARBA00001436"/>
    </source>
</evidence>
<dbReference type="InterPro" id="IPR018297">
    <property type="entry name" value="A/G_cyclase_CS"/>
</dbReference>
<comment type="catalytic activity">
    <reaction evidence="1 15">
        <text>GTP = 3',5'-cyclic GMP + diphosphate</text>
        <dbReference type="Rhea" id="RHEA:13665"/>
        <dbReference type="ChEBI" id="CHEBI:33019"/>
        <dbReference type="ChEBI" id="CHEBI:37565"/>
        <dbReference type="ChEBI" id="CHEBI:57746"/>
        <dbReference type="EC" id="4.6.1.2"/>
    </reaction>
</comment>
<dbReference type="InterPro" id="IPR050401">
    <property type="entry name" value="Cyclic_nucleotide_synthase"/>
</dbReference>
<dbReference type="Gene3D" id="3.30.70.1230">
    <property type="entry name" value="Nucleotide cyclase"/>
    <property type="match status" value="1"/>
</dbReference>
<evidence type="ECO:0000256" key="14">
    <source>
        <dbReference type="RuleBase" id="RU000405"/>
    </source>
</evidence>
<evidence type="ECO:0000256" key="16">
    <source>
        <dbReference type="SAM" id="MobiDB-lite"/>
    </source>
</evidence>
<sequence>MSIHRTVNLQCSASTRHQVQRYRGLLLGILLCLYLCAGCHAEVFKLGYLTGSQRRPGNLDYQRPGITISGAISLAVAQVNAGRLGTLGHSLEFVVAETYGDEVASIRQTAALWTQQVAAYIGPQETCVHEGRMAAAFNLPMISYYCTHRDPSNKLDFPTFARTRPPDTQISKSVVALLLAFNWTQVSFLYLDDVSSQYQPVAETILSTLVSAGVSVRDIRTWNTIYHHGFMANPFDALVEQTHANTRIYLVLGHYYEHVGLMVSLQQRGLLSQGEYFVVGIDIEQYDPAKPEKYLRGMLMEKVEPLAAQAFQSYLGIVPTAPISFATFANEVNKYMERPPFNFPNPLGLFGGAKQISAEAAYLYDAVHLYANSLLTVLDSGGRPKNGSLIVSAIKGSRYLSAMGYHVYIDENGDAAGNYTVLARGKHRNSHNQTVLGLLPAGTFSRRSNNINSSDALPDLNLYRNIDWVAGVRPAAAPKCGFGGEKCVNYTGEISAGIAGGALLLLGLVSLVLYRNWRYEQELDSLLWKIDFREVQVHENEKEQQSQKPTRSTHPLIRTSQVSLSSNPDADFRYTTIFTPIGLYKGQLYAIKKVRKKCVDITREMKKELKLLRDARHDNVCAFIGACTEAPNICIISEYCTRGSLKDILENEDVKLDNMFIASMVADIIRGVIYLHESPIRFHGSLCTSNCLVDSRWVVKLTDLGLFAFKQGIEDSSTDAQHMSAKCLKLLYRAPELLRQGPSSLVMGTQRGDAYSFAIILYEMHVRRGPFGETGLTAMQCLQKVMQPQDQVHPYRPSLQPLETAFDCVSECLRECWAERPEDRPEFKTIRAKLRPLRKGMRPNIFDNMMAMMEKYANNLEALVDDRTDQLQEEKKKTDALLHEMLPRCVSDQLKKGHKVDPEHYEQVTIYFSDIVGFTAMSAESSPLQVVDFLNDLYTCFDSIIGHYDVYKVETIGDAYMVVSGLPLRNGDLHAAEIATMSLHLLSAVSEFKIRHRPTNRLLLRIGIHSGPVCAGVVGLKMPRYCLFGDTVNTASRMESSGVPLKIHCSWQCRQLLERLGGYHCQERGMISMKGKGEQRTYWLMGEDEEARVRRTYERSQRRGSRALNKFIQGTIKQQAQELANDCGIRSSLKQKNLPRNSLTRSSSLESPKKLRFAAGNMLEHHRYHSDEALLEVDSYTGLRRSSGGSTHSRYEESTLSCQSIEQLQKLQQKQRPFSYPTANTPLLMNHVEV</sequence>
<dbReference type="OrthoDB" id="1890790at2759"/>
<dbReference type="GO" id="GO:0035556">
    <property type="term" value="P:intracellular signal transduction"/>
    <property type="evidence" value="ECO:0007669"/>
    <property type="project" value="InterPro"/>
</dbReference>
<proteinExistence type="inferred from homology"/>
<feature type="region of interest" description="Disordered" evidence="16">
    <location>
        <begin position="539"/>
        <end position="559"/>
    </location>
</feature>
<dbReference type="InterPro" id="IPR011009">
    <property type="entry name" value="Kinase-like_dom_sf"/>
</dbReference>
<evidence type="ECO:0000256" key="2">
    <source>
        <dbReference type="ARBA" id="ARBA00004479"/>
    </source>
</evidence>
<dbReference type="FunCoup" id="B4J2Z9">
    <property type="interactions" value="148"/>
</dbReference>
<dbReference type="SUPFAM" id="SSF53822">
    <property type="entry name" value="Periplasmic binding protein-like I"/>
    <property type="match status" value="1"/>
</dbReference>
<evidence type="ECO:0000256" key="13">
    <source>
        <dbReference type="ARBA" id="ARBA00023293"/>
    </source>
</evidence>
<dbReference type="AlphaFoldDB" id="B4J2Z9"/>
<evidence type="ECO:0000256" key="6">
    <source>
        <dbReference type="ARBA" id="ARBA00022741"/>
    </source>
</evidence>
<dbReference type="PROSITE" id="PS50011">
    <property type="entry name" value="PROTEIN_KINASE_DOM"/>
    <property type="match status" value="1"/>
</dbReference>
<dbReference type="GO" id="GO:0005524">
    <property type="term" value="F:ATP binding"/>
    <property type="evidence" value="ECO:0007669"/>
    <property type="project" value="InterPro"/>
</dbReference>
<dbReference type="FunFam" id="3.40.50.2300:FF:000265">
    <property type="entry name" value="Guanylate cyclase"/>
    <property type="match status" value="1"/>
</dbReference>
<dbReference type="Pfam" id="PF01094">
    <property type="entry name" value="ANF_receptor"/>
    <property type="match status" value="1"/>
</dbReference>
<reference evidence="19 20" key="1">
    <citation type="journal article" date="2007" name="Nature">
        <title>Evolution of genes and genomes on the Drosophila phylogeny.</title>
        <authorList>
            <consortium name="Drosophila 12 Genomes Consortium"/>
            <person name="Clark A.G."/>
            <person name="Eisen M.B."/>
            <person name="Smith D.R."/>
            <person name="Bergman C.M."/>
            <person name="Oliver B."/>
            <person name="Markow T.A."/>
            <person name="Kaufman T.C."/>
            <person name="Kellis M."/>
            <person name="Gelbart W."/>
            <person name="Iyer V.N."/>
            <person name="Pollard D.A."/>
            <person name="Sackton T.B."/>
            <person name="Larracuente A.M."/>
            <person name="Singh N.D."/>
            <person name="Abad J.P."/>
            <person name="Abt D.N."/>
            <person name="Adryan B."/>
            <person name="Aguade M."/>
            <person name="Akashi H."/>
            <person name="Anderson W.W."/>
            <person name="Aquadro C.F."/>
            <person name="Ardell D.H."/>
            <person name="Arguello R."/>
            <person name="Artieri C.G."/>
            <person name="Barbash D.A."/>
            <person name="Barker D."/>
            <person name="Barsanti P."/>
            <person name="Batterham P."/>
            <person name="Batzoglou S."/>
            <person name="Begun D."/>
            <person name="Bhutkar A."/>
            <person name="Blanco E."/>
            <person name="Bosak S.A."/>
            <person name="Bradley R.K."/>
            <person name="Brand A.D."/>
            <person name="Brent M.R."/>
            <person name="Brooks A.N."/>
            <person name="Brown R.H."/>
            <person name="Butlin R.K."/>
            <person name="Caggese C."/>
            <person name="Calvi B.R."/>
            <person name="Bernardo de Carvalho A."/>
            <person name="Caspi A."/>
            <person name="Castrezana S."/>
            <person name="Celniker S.E."/>
            <person name="Chang J.L."/>
            <person name="Chapple C."/>
            <person name="Chatterji S."/>
            <person name="Chinwalla A."/>
            <person name="Civetta A."/>
            <person name="Clifton S.W."/>
            <person name="Comeron J.M."/>
            <person name="Costello J.C."/>
            <person name="Coyne J.A."/>
            <person name="Daub J."/>
            <person name="David R.G."/>
            <person name="Delcher A.L."/>
            <person name="Delehaunty K."/>
            <person name="Do C.B."/>
            <person name="Ebling H."/>
            <person name="Edwards K."/>
            <person name="Eickbush T."/>
            <person name="Evans J.D."/>
            <person name="Filipski A."/>
            <person name="Findeiss S."/>
            <person name="Freyhult E."/>
            <person name="Fulton L."/>
            <person name="Fulton R."/>
            <person name="Garcia A.C."/>
            <person name="Gardiner A."/>
            <person name="Garfield D.A."/>
            <person name="Garvin B.E."/>
            <person name="Gibson G."/>
            <person name="Gilbert D."/>
            <person name="Gnerre S."/>
            <person name="Godfrey J."/>
            <person name="Good R."/>
            <person name="Gotea V."/>
            <person name="Gravely B."/>
            <person name="Greenberg A.J."/>
            <person name="Griffiths-Jones S."/>
            <person name="Gross S."/>
            <person name="Guigo R."/>
            <person name="Gustafson E.A."/>
            <person name="Haerty W."/>
            <person name="Hahn M.W."/>
            <person name="Halligan D.L."/>
            <person name="Halpern A.L."/>
            <person name="Halter G.M."/>
            <person name="Han M.V."/>
            <person name="Heger A."/>
            <person name="Hillier L."/>
            <person name="Hinrichs A.S."/>
            <person name="Holmes I."/>
            <person name="Hoskins R.A."/>
            <person name="Hubisz M.J."/>
            <person name="Hultmark D."/>
            <person name="Huntley M.A."/>
            <person name="Jaffe D.B."/>
            <person name="Jagadeeshan S."/>
            <person name="Jeck W.R."/>
            <person name="Johnson J."/>
            <person name="Jones C.D."/>
            <person name="Jordan W.C."/>
            <person name="Karpen G.H."/>
            <person name="Kataoka E."/>
            <person name="Keightley P.D."/>
            <person name="Kheradpour P."/>
            <person name="Kirkness E.F."/>
            <person name="Koerich L.B."/>
            <person name="Kristiansen K."/>
            <person name="Kudrna D."/>
            <person name="Kulathinal R.J."/>
            <person name="Kumar S."/>
            <person name="Kwok R."/>
            <person name="Lander E."/>
            <person name="Langley C.H."/>
            <person name="Lapoint R."/>
            <person name="Lazzaro B.P."/>
            <person name="Lee S.J."/>
            <person name="Levesque L."/>
            <person name="Li R."/>
            <person name="Lin C.F."/>
            <person name="Lin M.F."/>
            <person name="Lindblad-Toh K."/>
            <person name="Llopart A."/>
            <person name="Long M."/>
            <person name="Low L."/>
            <person name="Lozovsky E."/>
            <person name="Lu J."/>
            <person name="Luo M."/>
            <person name="Machado C.A."/>
            <person name="Makalowski W."/>
            <person name="Marzo M."/>
            <person name="Matsuda M."/>
            <person name="Matzkin L."/>
            <person name="McAllister B."/>
            <person name="McBride C.S."/>
            <person name="McKernan B."/>
            <person name="McKernan K."/>
            <person name="Mendez-Lago M."/>
            <person name="Minx P."/>
            <person name="Mollenhauer M.U."/>
            <person name="Montooth K."/>
            <person name="Mount S.M."/>
            <person name="Mu X."/>
            <person name="Myers E."/>
            <person name="Negre B."/>
            <person name="Newfeld S."/>
            <person name="Nielsen R."/>
            <person name="Noor M.A."/>
            <person name="O'Grady P."/>
            <person name="Pachter L."/>
            <person name="Papaceit M."/>
            <person name="Parisi M.J."/>
            <person name="Parisi M."/>
            <person name="Parts L."/>
            <person name="Pedersen J.S."/>
            <person name="Pesole G."/>
            <person name="Phillippy A.M."/>
            <person name="Ponting C.P."/>
            <person name="Pop M."/>
            <person name="Porcelli D."/>
            <person name="Powell J.R."/>
            <person name="Prohaska S."/>
            <person name="Pruitt K."/>
            <person name="Puig M."/>
            <person name="Quesneville H."/>
            <person name="Ram K.R."/>
            <person name="Rand D."/>
            <person name="Rasmussen M.D."/>
            <person name="Reed L.K."/>
            <person name="Reenan R."/>
            <person name="Reily A."/>
            <person name="Remington K.A."/>
            <person name="Rieger T.T."/>
            <person name="Ritchie M.G."/>
            <person name="Robin C."/>
            <person name="Rogers Y.H."/>
            <person name="Rohde C."/>
            <person name="Rozas J."/>
            <person name="Rubenfield M.J."/>
            <person name="Ruiz A."/>
            <person name="Russo S."/>
            <person name="Salzberg S.L."/>
            <person name="Sanchez-Gracia A."/>
            <person name="Saranga D.J."/>
            <person name="Sato H."/>
            <person name="Schaeffer S.W."/>
            <person name="Schatz M.C."/>
            <person name="Schlenke T."/>
            <person name="Schwartz R."/>
            <person name="Segarra C."/>
            <person name="Singh R.S."/>
            <person name="Sirot L."/>
            <person name="Sirota M."/>
            <person name="Sisneros N.B."/>
            <person name="Smith C.D."/>
            <person name="Smith T.F."/>
            <person name="Spieth J."/>
            <person name="Stage D.E."/>
            <person name="Stark A."/>
            <person name="Stephan W."/>
            <person name="Strausberg R.L."/>
            <person name="Strempel S."/>
            <person name="Sturgill D."/>
            <person name="Sutton G."/>
            <person name="Sutton G.G."/>
            <person name="Tao W."/>
            <person name="Teichmann S."/>
            <person name="Tobari Y.N."/>
            <person name="Tomimura Y."/>
            <person name="Tsolas J.M."/>
            <person name="Valente V.L."/>
            <person name="Venter E."/>
            <person name="Venter J.C."/>
            <person name="Vicario S."/>
            <person name="Vieira F.G."/>
            <person name="Vilella A.J."/>
            <person name="Villasante A."/>
            <person name="Walenz B."/>
            <person name="Wang J."/>
            <person name="Wasserman M."/>
            <person name="Watts T."/>
            <person name="Wilson D."/>
            <person name="Wilson R.K."/>
            <person name="Wing R.A."/>
            <person name="Wolfner M.F."/>
            <person name="Wong A."/>
            <person name="Wong G.K."/>
            <person name="Wu C.I."/>
            <person name="Wu G."/>
            <person name="Yamamoto D."/>
            <person name="Yang H.P."/>
            <person name="Yang S.P."/>
            <person name="Yorke J.A."/>
            <person name="Yoshida K."/>
            <person name="Zdobnov E."/>
            <person name="Zhang P."/>
            <person name="Zhang Y."/>
            <person name="Zimin A.V."/>
            <person name="Baldwin J."/>
            <person name="Abdouelleil A."/>
            <person name="Abdulkadir J."/>
            <person name="Abebe A."/>
            <person name="Abera B."/>
            <person name="Abreu J."/>
            <person name="Acer S.C."/>
            <person name="Aftuck L."/>
            <person name="Alexander A."/>
            <person name="An P."/>
            <person name="Anderson E."/>
            <person name="Anderson S."/>
            <person name="Arachi H."/>
            <person name="Azer M."/>
            <person name="Bachantsang P."/>
            <person name="Barry A."/>
            <person name="Bayul T."/>
            <person name="Berlin A."/>
            <person name="Bessette D."/>
            <person name="Bloom T."/>
            <person name="Blye J."/>
            <person name="Boguslavskiy L."/>
            <person name="Bonnet C."/>
            <person name="Boukhgalter B."/>
            <person name="Bourzgui I."/>
            <person name="Brown A."/>
            <person name="Cahill P."/>
            <person name="Channer S."/>
            <person name="Cheshatsang Y."/>
            <person name="Chuda L."/>
            <person name="Citroen M."/>
            <person name="Collymore A."/>
            <person name="Cooke P."/>
            <person name="Costello M."/>
            <person name="D'Aco K."/>
            <person name="Daza R."/>
            <person name="De Haan G."/>
            <person name="DeGray S."/>
            <person name="DeMaso C."/>
            <person name="Dhargay N."/>
            <person name="Dooley K."/>
            <person name="Dooley E."/>
            <person name="Doricent M."/>
            <person name="Dorje P."/>
            <person name="Dorjee K."/>
            <person name="Dupes A."/>
            <person name="Elong R."/>
            <person name="Falk J."/>
            <person name="Farina A."/>
            <person name="Faro S."/>
            <person name="Ferguson D."/>
            <person name="Fisher S."/>
            <person name="Foley C.D."/>
            <person name="Franke A."/>
            <person name="Friedrich D."/>
            <person name="Gadbois L."/>
            <person name="Gearin G."/>
            <person name="Gearin C.R."/>
            <person name="Giannoukos G."/>
            <person name="Goode T."/>
            <person name="Graham J."/>
            <person name="Grandbois E."/>
            <person name="Grewal S."/>
            <person name="Gyaltsen K."/>
            <person name="Hafez N."/>
            <person name="Hagos B."/>
            <person name="Hall J."/>
            <person name="Henson C."/>
            <person name="Hollinger A."/>
            <person name="Honan T."/>
            <person name="Huard M.D."/>
            <person name="Hughes L."/>
            <person name="Hurhula B."/>
            <person name="Husby M.E."/>
            <person name="Kamat A."/>
            <person name="Kanga B."/>
            <person name="Kashin S."/>
            <person name="Khazanovich D."/>
            <person name="Kisner P."/>
            <person name="Lance K."/>
            <person name="Lara M."/>
            <person name="Lee W."/>
            <person name="Lennon N."/>
            <person name="Letendre F."/>
            <person name="LeVine R."/>
            <person name="Lipovsky A."/>
            <person name="Liu X."/>
            <person name="Liu J."/>
            <person name="Liu S."/>
            <person name="Lokyitsang T."/>
            <person name="Lokyitsang Y."/>
            <person name="Lubonja R."/>
            <person name="Lui A."/>
            <person name="MacDonald P."/>
            <person name="Magnisalis V."/>
            <person name="Maru K."/>
            <person name="Matthews C."/>
            <person name="McCusker W."/>
            <person name="McDonough S."/>
            <person name="Mehta T."/>
            <person name="Meldrim J."/>
            <person name="Meneus L."/>
            <person name="Mihai O."/>
            <person name="Mihalev A."/>
            <person name="Mihova T."/>
            <person name="Mittelman R."/>
            <person name="Mlenga V."/>
            <person name="Montmayeur A."/>
            <person name="Mulrain L."/>
            <person name="Navidi A."/>
            <person name="Naylor J."/>
            <person name="Negash T."/>
            <person name="Nguyen T."/>
            <person name="Nguyen N."/>
            <person name="Nicol R."/>
            <person name="Norbu C."/>
            <person name="Norbu N."/>
            <person name="Novod N."/>
            <person name="O'Neill B."/>
            <person name="Osman S."/>
            <person name="Markiewicz E."/>
            <person name="Oyono O.L."/>
            <person name="Patti C."/>
            <person name="Phunkhang P."/>
            <person name="Pierre F."/>
            <person name="Priest M."/>
            <person name="Raghuraman S."/>
            <person name="Rege F."/>
            <person name="Reyes R."/>
            <person name="Rise C."/>
            <person name="Rogov P."/>
            <person name="Ross K."/>
            <person name="Ryan E."/>
            <person name="Settipalli S."/>
            <person name="Shea T."/>
            <person name="Sherpa N."/>
            <person name="Shi L."/>
            <person name="Shih D."/>
            <person name="Sparrow T."/>
            <person name="Spaulding J."/>
            <person name="Stalker J."/>
            <person name="Stange-Thomann N."/>
            <person name="Stavropoulos S."/>
            <person name="Stone C."/>
            <person name="Strader C."/>
            <person name="Tesfaye S."/>
            <person name="Thomson T."/>
            <person name="Thoulutsang Y."/>
            <person name="Thoulutsang D."/>
            <person name="Topham K."/>
            <person name="Topping I."/>
            <person name="Tsamla T."/>
            <person name="Vassiliev H."/>
            <person name="Vo A."/>
            <person name="Wangchuk T."/>
            <person name="Wangdi T."/>
            <person name="Weiand M."/>
            <person name="Wilkinson J."/>
            <person name="Wilson A."/>
            <person name="Yadav S."/>
            <person name="Young G."/>
            <person name="Yu Q."/>
            <person name="Zembek L."/>
            <person name="Zhong D."/>
            <person name="Zimmer A."/>
            <person name="Zwirko Z."/>
            <person name="Jaffe D.B."/>
            <person name="Alvarez P."/>
            <person name="Brockman W."/>
            <person name="Butler J."/>
            <person name="Chin C."/>
            <person name="Gnerre S."/>
            <person name="Grabherr M."/>
            <person name="Kleber M."/>
            <person name="Mauceli E."/>
            <person name="MacCallum I."/>
        </authorList>
    </citation>
    <scope>NUCLEOTIDE SEQUENCE [LARGE SCALE GENOMIC DNA]</scope>
    <source>
        <strain evidence="20">Tucson 15287-2541.00</strain>
    </source>
</reference>
<evidence type="ECO:0000256" key="7">
    <source>
        <dbReference type="ARBA" id="ARBA00022989"/>
    </source>
</evidence>
<keyword evidence="12 14" id="KW-0456">Lyase</keyword>
<comment type="subcellular location">
    <subcellularLocation>
        <location evidence="2">Membrane</location>
        <topology evidence="2">Single-pass type I membrane protein</topology>
    </subcellularLocation>
</comment>
<dbReference type="SUPFAM" id="SSF56112">
    <property type="entry name" value="Protein kinase-like (PK-like)"/>
    <property type="match status" value="1"/>
</dbReference>
<dbReference type="GO" id="GO:0045792">
    <property type="term" value="P:negative regulation of cell size"/>
    <property type="evidence" value="ECO:0007669"/>
    <property type="project" value="EnsemblMetazoa"/>
</dbReference>
<dbReference type="CDD" id="cd06370">
    <property type="entry name" value="PBP1_SAP_GC-like"/>
    <property type="match status" value="1"/>
</dbReference>
<dbReference type="FunFam" id="3.40.50.2300:FF:000311">
    <property type="entry name" value="Guanylate cyclase"/>
    <property type="match status" value="1"/>
</dbReference>
<dbReference type="FunFam" id="1.10.510.10:FF:000420">
    <property type="entry name" value="Guanylate cyclase"/>
    <property type="match status" value="1"/>
</dbReference>
<name>B4J2Z9_DROGR</name>
<evidence type="ECO:0000256" key="3">
    <source>
        <dbReference type="ARBA" id="ARBA00012202"/>
    </source>
</evidence>
<evidence type="ECO:0000256" key="15">
    <source>
        <dbReference type="RuleBase" id="RU003431"/>
    </source>
</evidence>
<dbReference type="PROSITE" id="PS50125">
    <property type="entry name" value="GUANYLATE_CYCLASE_2"/>
    <property type="match status" value="1"/>
</dbReference>
<evidence type="ECO:0000256" key="11">
    <source>
        <dbReference type="ARBA" id="ARBA00023180"/>
    </source>
</evidence>
<dbReference type="SMART" id="SM00220">
    <property type="entry name" value="S_TKc"/>
    <property type="match status" value="1"/>
</dbReference>
<keyword evidence="5" id="KW-0732">Signal</keyword>
<dbReference type="GO" id="GO:0001653">
    <property type="term" value="F:peptide receptor activity"/>
    <property type="evidence" value="ECO:0007669"/>
    <property type="project" value="TreeGrafter"/>
</dbReference>
<evidence type="ECO:0000313" key="19">
    <source>
        <dbReference type="EMBL" id="EDV97169.1"/>
    </source>
</evidence>
<feature type="compositionally biased region" description="Polar residues" evidence="16">
    <location>
        <begin position="546"/>
        <end position="559"/>
    </location>
</feature>